<dbReference type="Proteomes" id="UP001652623">
    <property type="component" value="Chromosome 11"/>
</dbReference>
<organism evidence="1 2">
    <name type="scientific">Ziziphus jujuba</name>
    <name type="common">Chinese jujube</name>
    <name type="synonym">Ziziphus sativa</name>
    <dbReference type="NCBI Taxonomy" id="326968"/>
    <lineage>
        <taxon>Eukaryota</taxon>
        <taxon>Viridiplantae</taxon>
        <taxon>Streptophyta</taxon>
        <taxon>Embryophyta</taxon>
        <taxon>Tracheophyta</taxon>
        <taxon>Spermatophyta</taxon>
        <taxon>Magnoliopsida</taxon>
        <taxon>eudicotyledons</taxon>
        <taxon>Gunneridae</taxon>
        <taxon>Pentapetalae</taxon>
        <taxon>rosids</taxon>
        <taxon>fabids</taxon>
        <taxon>Rosales</taxon>
        <taxon>Rhamnaceae</taxon>
        <taxon>Paliureae</taxon>
        <taxon>Ziziphus</taxon>
    </lineage>
</organism>
<gene>
    <name evidence="2" type="primary">LOC132799973</name>
</gene>
<reference evidence="2" key="1">
    <citation type="submission" date="2025-08" db="UniProtKB">
        <authorList>
            <consortium name="RefSeq"/>
        </authorList>
    </citation>
    <scope>IDENTIFICATION</scope>
    <source>
        <tissue evidence="2">Seedling</tissue>
    </source>
</reference>
<dbReference type="GeneID" id="132799973"/>
<accession>A0ABM3ZW80</accession>
<dbReference type="RefSeq" id="XP_060668738.1">
    <property type="nucleotide sequence ID" value="XM_060812755.1"/>
</dbReference>
<proteinExistence type="predicted"/>
<evidence type="ECO:0000313" key="2">
    <source>
        <dbReference type="RefSeq" id="XP_060668738.1"/>
    </source>
</evidence>
<protein>
    <submittedName>
        <fullName evidence="2">Uncharacterized protein LOC132799973</fullName>
    </submittedName>
</protein>
<name>A0ABM3ZW80_ZIZJJ</name>
<keyword evidence="1" id="KW-1185">Reference proteome</keyword>
<sequence>MEMLFWNKLSIEDHQRTVLLKGVLDEGLYRLILPKKDHHTSISSSTFLSSHGPSNIFNSSSDSSFQTTTTSFVFPTHDTKMLSDLAANCNTESSLILSSNKDLSCNVRVSKSIVSSTFPCNLISDFNCNSSSSQFVVSDMFSEQCDSTIINKNNFISVLPSSFSSTNSTSLASFSGTNMNADVNILHQRFGHPSSHVLSQILPFCTHSSTPTISNLSFCYAC</sequence>
<evidence type="ECO:0000313" key="1">
    <source>
        <dbReference type="Proteomes" id="UP001652623"/>
    </source>
</evidence>